<dbReference type="Pfam" id="PF01047">
    <property type="entry name" value="MarR"/>
    <property type="match status" value="1"/>
</dbReference>
<name>A0ABY9X937_9BACT</name>
<keyword evidence="3" id="KW-1185">Reference proteome</keyword>
<dbReference type="Gene3D" id="1.10.10.10">
    <property type="entry name" value="Winged helix-like DNA-binding domain superfamily/Winged helix DNA-binding domain"/>
    <property type="match status" value="1"/>
</dbReference>
<dbReference type="InterPro" id="IPR036388">
    <property type="entry name" value="WH-like_DNA-bd_sf"/>
</dbReference>
<dbReference type="InterPro" id="IPR036390">
    <property type="entry name" value="WH_DNA-bd_sf"/>
</dbReference>
<dbReference type="RefSeq" id="WP_395812203.1">
    <property type="nucleotide sequence ID" value="NZ_CP043494.1"/>
</dbReference>
<evidence type="ECO:0000313" key="2">
    <source>
        <dbReference type="EMBL" id="WNG51900.1"/>
    </source>
</evidence>
<organism evidence="2 3">
    <name type="scientific">Archangium minus</name>
    <dbReference type="NCBI Taxonomy" id="83450"/>
    <lineage>
        <taxon>Bacteria</taxon>
        <taxon>Pseudomonadati</taxon>
        <taxon>Myxococcota</taxon>
        <taxon>Myxococcia</taxon>
        <taxon>Myxococcales</taxon>
        <taxon>Cystobacterineae</taxon>
        <taxon>Archangiaceae</taxon>
        <taxon>Archangium</taxon>
    </lineage>
</organism>
<proteinExistence type="predicted"/>
<dbReference type="PANTHER" id="PTHR33164">
    <property type="entry name" value="TRANSCRIPTIONAL REGULATOR, MARR FAMILY"/>
    <property type="match status" value="1"/>
</dbReference>
<reference evidence="2 3" key="1">
    <citation type="submission" date="2019-08" db="EMBL/GenBank/DDBJ databases">
        <title>Archangium and Cystobacter genomes.</title>
        <authorList>
            <person name="Chen I.-C.K."/>
            <person name="Wielgoss S."/>
        </authorList>
    </citation>
    <scope>NUCLEOTIDE SEQUENCE [LARGE SCALE GENOMIC DNA]</scope>
    <source>
        <strain evidence="2 3">Cbm 6</strain>
    </source>
</reference>
<feature type="domain" description="HTH marR-type" evidence="1">
    <location>
        <begin position="9"/>
        <end position="140"/>
    </location>
</feature>
<evidence type="ECO:0000259" key="1">
    <source>
        <dbReference type="PROSITE" id="PS50995"/>
    </source>
</evidence>
<dbReference type="PANTHER" id="PTHR33164:SF43">
    <property type="entry name" value="HTH-TYPE TRANSCRIPTIONAL REPRESSOR YETL"/>
    <property type="match status" value="1"/>
</dbReference>
<protein>
    <submittedName>
        <fullName evidence="2">MarR family transcriptional regulator</fullName>
    </submittedName>
</protein>
<accession>A0ABY9X937</accession>
<sequence length="143" mass="15808">MAARDREAIPEIAALMNQLTTIHRAAAARLLEEVGLTEFASGVLWTLRRSDQGLSMSAVAEQLTCDASNVTLLARQLEQSGVAERVPDPGDGRKRLLRLTPLGRQVSDRLMRVVSDASPLARLTERERAELLALLTRLIQYTF</sequence>
<dbReference type="InterPro" id="IPR000835">
    <property type="entry name" value="HTH_MarR-typ"/>
</dbReference>
<dbReference type="PROSITE" id="PS50995">
    <property type="entry name" value="HTH_MARR_2"/>
    <property type="match status" value="1"/>
</dbReference>
<gene>
    <name evidence="2" type="ORF">F0U60_53170</name>
</gene>
<evidence type="ECO:0000313" key="3">
    <source>
        <dbReference type="Proteomes" id="UP001611383"/>
    </source>
</evidence>
<dbReference type="SMART" id="SM00347">
    <property type="entry name" value="HTH_MARR"/>
    <property type="match status" value="1"/>
</dbReference>
<dbReference type="SUPFAM" id="SSF46785">
    <property type="entry name" value="Winged helix' DNA-binding domain"/>
    <property type="match status" value="1"/>
</dbReference>
<dbReference type="Proteomes" id="UP001611383">
    <property type="component" value="Chromosome"/>
</dbReference>
<dbReference type="InterPro" id="IPR039422">
    <property type="entry name" value="MarR/SlyA-like"/>
</dbReference>
<dbReference type="EMBL" id="CP043494">
    <property type="protein sequence ID" value="WNG51900.1"/>
    <property type="molecule type" value="Genomic_DNA"/>
</dbReference>